<evidence type="ECO:0000313" key="2">
    <source>
        <dbReference type="EMBL" id="RNE96898.1"/>
    </source>
</evidence>
<dbReference type="AlphaFoldDB" id="A0A422MUK1"/>
<accession>A0A422MUK1</accession>
<feature type="region of interest" description="Disordered" evidence="1">
    <location>
        <begin position="95"/>
        <end position="137"/>
    </location>
</feature>
<sequence length="390" mass="41584">MRPSRRCTSRQRGRTDDEAAPSPPLRADGAPLASQLKLQLYRIYASVSRQREWFRLHESNVRGLTEEAEALRGRFFPHEPGLLTAVSENANVTAAAPSSSQGLPATEGKDVDELAPKPWGSVRPCPTESPPAVGRGFPSTLWRPRLLPSRQDHGACALPLPSGGGGTRDPFNAVLISSATDATSCRVAAEVRRVVPEYLLQLSPDWIHSRLGSVGGAGGGGVSAAEATSALAALLIPLLQALRGVVDVARWLLGSGDVAVGVSAPDGPVTFNPLRAVARHLFYLLHETLCCASSWMTEASRSGSTAAAHIMSAEERAEATEILFYLLDDRGGGPLVLQLLCTDHNTIRVPPRYTEHAAQTLATTGLLPRSIVSEAFDFLAVCFLGMCVEE</sequence>
<comment type="caution">
    <text evidence="2">The sequence shown here is derived from an EMBL/GenBank/DDBJ whole genome shotgun (WGS) entry which is preliminary data.</text>
</comment>
<dbReference type="EMBL" id="MKKU01001202">
    <property type="protein sequence ID" value="RNE96898.1"/>
    <property type="molecule type" value="Genomic_DNA"/>
</dbReference>
<evidence type="ECO:0000256" key="1">
    <source>
        <dbReference type="SAM" id="MobiDB-lite"/>
    </source>
</evidence>
<proteinExistence type="predicted"/>
<organism evidence="2 3">
    <name type="scientific">Trypanosoma conorhini</name>
    <dbReference type="NCBI Taxonomy" id="83891"/>
    <lineage>
        <taxon>Eukaryota</taxon>
        <taxon>Discoba</taxon>
        <taxon>Euglenozoa</taxon>
        <taxon>Kinetoplastea</taxon>
        <taxon>Metakinetoplastina</taxon>
        <taxon>Trypanosomatida</taxon>
        <taxon>Trypanosomatidae</taxon>
        <taxon>Trypanosoma</taxon>
    </lineage>
</organism>
<dbReference type="OrthoDB" id="249428at2759"/>
<dbReference type="RefSeq" id="XP_029223465.1">
    <property type="nucleotide sequence ID" value="XM_029376422.1"/>
</dbReference>
<evidence type="ECO:0000313" key="3">
    <source>
        <dbReference type="Proteomes" id="UP000284403"/>
    </source>
</evidence>
<gene>
    <name evidence="2" type="ORF">Tco025E_09611</name>
</gene>
<feature type="region of interest" description="Disordered" evidence="1">
    <location>
        <begin position="1"/>
        <end position="31"/>
    </location>
</feature>
<reference evidence="2 3" key="1">
    <citation type="journal article" date="2018" name="BMC Genomics">
        <title>Genomic comparison of Trypanosoma conorhini and Trypanosoma rangeli to Trypanosoma cruzi strains of high and low virulence.</title>
        <authorList>
            <person name="Bradwell K.R."/>
            <person name="Koparde V.N."/>
            <person name="Matveyev A.V."/>
            <person name="Serrano M.G."/>
            <person name="Alves J.M."/>
            <person name="Parikh H."/>
            <person name="Huang B."/>
            <person name="Lee V."/>
            <person name="Espinosa-Alvarez O."/>
            <person name="Ortiz P.A."/>
            <person name="Costa-Martins A.G."/>
            <person name="Teixeira M.M."/>
            <person name="Buck G.A."/>
        </authorList>
    </citation>
    <scope>NUCLEOTIDE SEQUENCE [LARGE SCALE GENOMIC DNA]</scope>
    <source>
        <strain evidence="2 3">025E</strain>
    </source>
</reference>
<feature type="compositionally biased region" description="Basic residues" evidence="1">
    <location>
        <begin position="1"/>
        <end position="12"/>
    </location>
</feature>
<keyword evidence="3" id="KW-1185">Reference proteome</keyword>
<dbReference type="Proteomes" id="UP000284403">
    <property type="component" value="Unassembled WGS sequence"/>
</dbReference>
<dbReference type="GeneID" id="40323222"/>
<protein>
    <submittedName>
        <fullName evidence="2">Uncharacterized protein</fullName>
    </submittedName>
</protein>
<name>A0A422MUK1_9TRYP</name>